<dbReference type="eggNOG" id="ENOG502TB9J">
    <property type="taxonomic scope" value="Eukaryota"/>
</dbReference>
<feature type="signal peptide" evidence="2">
    <location>
        <begin position="1"/>
        <end position="15"/>
    </location>
</feature>
<protein>
    <recommendedName>
        <fullName evidence="5">DUF4794 domain-containing protein</fullName>
    </recommendedName>
</protein>
<sequence>MLLLLLSMLVGLTLAQNPNYNYQRPHVAFNVESQAKLPAKFVVQTLGPNSRTYDVESHRAPTVYENHQTQVVQVQQQQQYAYQQQLQAPPQQLHTTSYANPLLINAATYQQQTPTLVSPPAPAPPAQPISYYAQPQQLVSYQAPPAPPPPAPVYGVAVQQQQLPQRLYFKNPQPYAVVTLPNGQKTLDAGHGSGFAPNEVQYKLLASTGSQSTAPRVGDHVGQSQSSSLDAFKYKQAVPDDTREYQRFVNNCAANGQCQQFNLSPGQIDPSHQQLLQQARASTQPRIEGCTKSEAIYVPVGAQLNNQGQLRPKGRRQFERKEQQFDRHPYN</sequence>
<evidence type="ECO:0000313" key="3">
    <source>
        <dbReference type="EMBL" id="EDW84691.2"/>
    </source>
</evidence>
<dbReference type="AlphaFoldDB" id="B4NHT1"/>
<feature type="chain" id="PRO_5012067706" description="DUF4794 domain-containing protein" evidence="2">
    <location>
        <begin position="16"/>
        <end position="331"/>
    </location>
</feature>
<dbReference type="KEGG" id="dwi:6650492"/>
<evidence type="ECO:0008006" key="5">
    <source>
        <dbReference type="Google" id="ProtNLM"/>
    </source>
</evidence>
<proteinExistence type="predicted"/>
<dbReference type="EMBL" id="CH964272">
    <property type="protein sequence ID" value="EDW84691.2"/>
    <property type="molecule type" value="Genomic_DNA"/>
</dbReference>
<keyword evidence="4" id="KW-1185">Reference proteome</keyword>
<reference evidence="3 4" key="1">
    <citation type="journal article" date="2007" name="Nature">
        <title>Evolution of genes and genomes on the Drosophila phylogeny.</title>
        <authorList>
            <consortium name="Drosophila 12 Genomes Consortium"/>
            <person name="Clark A.G."/>
            <person name="Eisen M.B."/>
            <person name="Smith D.R."/>
            <person name="Bergman C.M."/>
            <person name="Oliver B."/>
            <person name="Markow T.A."/>
            <person name="Kaufman T.C."/>
            <person name="Kellis M."/>
            <person name="Gelbart W."/>
            <person name="Iyer V.N."/>
            <person name="Pollard D.A."/>
            <person name="Sackton T.B."/>
            <person name="Larracuente A.M."/>
            <person name="Singh N.D."/>
            <person name="Abad J.P."/>
            <person name="Abt D.N."/>
            <person name="Adryan B."/>
            <person name="Aguade M."/>
            <person name="Akashi H."/>
            <person name="Anderson W.W."/>
            <person name="Aquadro C.F."/>
            <person name="Ardell D.H."/>
            <person name="Arguello R."/>
            <person name="Artieri C.G."/>
            <person name="Barbash D.A."/>
            <person name="Barker D."/>
            <person name="Barsanti P."/>
            <person name="Batterham P."/>
            <person name="Batzoglou S."/>
            <person name="Begun D."/>
            <person name="Bhutkar A."/>
            <person name="Blanco E."/>
            <person name="Bosak S.A."/>
            <person name="Bradley R.K."/>
            <person name="Brand A.D."/>
            <person name="Brent M.R."/>
            <person name="Brooks A.N."/>
            <person name="Brown R.H."/>
            <person name="Butlin R.K."/>
            <person name="Caggese C."/>
            <person name="Calvi B.R."/>
            <person name="Bernardo de Carvalho A."/>
            <person name="Caspi A."/>
            <person name="Castrezana S."/>
            <person name="Celniker S.E."/>
            <person name="Chang J.L."/>
            <person name="Chapple C."/>
            <person name="Chatterji S."/>
            <person name="Chinwalla A."/>
            <person name="Civetta A."/>
            <person name="Clifton S.W."/>
            <person name="Comeron J.M."/>
            <person name="Costello J.C."/>
            <person name="Coyne J.A."/>
            <person name="Daub J."/>
            <person name="David R.G."/>
            <person name="Delcher A.L."/>
            <person name="Delehaunty K."/>
            <person name="Do C.B."/>
            <person name="Ebling H."/>
            <person name="Edwards K."/>
            <person name="Eickbush T."/>
            <person name="Evans J.D."/>
            <person name="Filipski A."/>
            <person name="Findeiss S."/>
            <person name="Freyhult E."/>
            <person name="Fulton L."/>
            <person name="Fulton R."/>
            <person name="Garcia A.C."/>
            <person name="Gardiner A."/>
            <person name="Garfield D.A."/>
            <person name="Garvin B.E."/>
            <person name="Gibson G."/>
            <person name="Gilbert D."/>
            <person name="Gnerre S."/>
            <person name="Godfrey J."/>
            <person name="Good R."/>
            <person name="Gotea V."/>
            <person name="Gravely B."/>
            <person name="Greenberg A.J."/>
            <person name="Griffiths-Jones S."/>
            <person name="Gross S."/>
            <person name="Guigo R."/>
            <person name="Gustafson E.A."/>
            <person name="Haerty W."/>
            <person name="Hahn M.W."/>
            <person name="Halligan D.L."/>
            <person name="Halpern A.L."/>
            <person name="Halter G.M."/>
            <person name="Han M.V."/>
            <person name="Heger A."/>
            <person name="Hillier L."/>
            <person name="Hinrichs A.S."/>
            <person name="Holmes I."/>
            <person name="Hoskins R.A."/>
            <person name="Hubisz M.J."/>
            <person name="Hultmark D."/>
            <person name="Huntley M.A."/>
            <person name="Jaffe D.B."/>
            <person name="Jagadeeshan S."/>
            <person name="Jeck W.R."/>
            <person name="Johnson J."/>
            <person name="Jones C.D."/>
            <person name="Jordan W.C."/>
            <person name="Karpen G.H."/>
            <person name="Kataoka E."/>
            <person name="Keightley P.D."/>
            <person name="Kheradpour P."/>
            <person name="Kirkness E.F."/>
            <person name="Koerich L.B."/>
            <person name="Kristiansen K."/>
            <person name="Kudrna D."/>
            <person name="Kulathinal R.J."/>
            <person name="Kumar S."/>
            <person name="Kwok R."/>
            <person name="Lander E."/>
            <person name="Langley C.H."/>
            <person name="Lapoint R."/>
            <person name="Lazzaro B.P."/>
            <person name="Lee S.J."/>
            <person name="Levesque L."/>
            <person name="Li R."/>
            <person name="Lin C.F."/>
            <person name="Lin M.F."/>
            <person name="Lindblad-Toh K."/>
            <person name="Llopart A."/>
            <person name="Long M."/>
            <person name="Low L."/>
            <person name="Lozovsky E."/>
            <person name="Lu J."/>
            <person name="Luo M."/>
            <person name="Machado C.A."/>
            <person name="Makalowski W."/>
            <person name="Marzo M."/>
            <person name="Matsuda M."/>
            <person name="Matzkin L."/>
            <person name="McAllister B."/>
            <person name="McBride C.S."/>
            <person name="McKernan B."/>
            <person name="McKernan K."/>
            <person name="Mendez-Lago M."/>
            <person name="Minx P."/>
            <person name="Mollenhauer M.U."/>
            <person name="Montooth K."/>
            <person name="Mount S.M."/>
            <person name="Mu X."/>
            <person name="Myers E."/>
            <person name="Negre B."/>
            <person name="Newfeld S."/>
            <person name="Nielsen R."/>
            <person name="Noor M.A."/>
            <person name="O'Grady P."/>
            <person name="Pachter L."/>
            <person name="Papaceit M."/>
            <person name="Parisi M.J."/>
            <person name="Parisi M."/>
            <person name="Parts L."/>
            <person name="Pedersen J.S."/>
            <person name="Pesole G."/>
            <person name="Phillippy A.M."/>
            <person name="Ponting C.P."/>
            <person name="Pop M."/>
            <person name="Porcelli D."/>
            <person name="Powell J.R."/>
            <person name="Prohaska S."/>
            <person name="Pruitt K."/>
            <person name="Puig M."/>
            <person name="Quesneville H."/>
            <person name="Ram K.R."/>
            <person name="Rand D."/>
            <person name="Rasmussen M.D."/>
            <person name="Reed L.K."/>
            <person name="Reenan R."/>
            <person name="Reily A."/>
            <person name="Remington K.A."/>
            <person name="Rieger T.T."/>
            <person name="Ritchie M.G."/>
            <person name="Robin C."/>
            <person name="Rogers Y.H."/>
            <person name="Rohde C."/>
            <person name="Rozas J."/>
            <person name="Rubenfield M.J."/>
            <person name="Ruiz A."/>
            <person name="Russo S."/>
            <person name="Salzberg S.L."/>
            <person name="Sanchez-Gracia A."/>
            <person name="Saranga D.J."/>
            <person name="Sato H."/>
            <person name="Schaeffer S.W."/>
            <person name="Schatz M.C."/>
            <person name="Schlenke T."/>
            <person name="Schwartz R."/>
            <person name="Segarra C."/>
            <person name="Singh R.S."/>
            <person name="Sirot L."/>
            <person name="Sirota M."/>
            <person name="Sisneros N.B."/>
            <person name="Smith C.D."/>
            <person name="Smith T.F."/>
            <person name="Spieth J."/>
            <person name="Stage D.E."/>
            <person name="Stark A."/>
            <person name="Stephan W."/>
            <person name="Strausberg R.L."/>
            <person name="Strempel S."/>
            <person name="Sturgill D."/>
            <person name="Sutton G."/>
            <person name="Sutton G.G."/>
            <person name="Tao W."/>
            <person name="Teichmann S."/>
            <person name="Tobari Y.N."/>
            <person name="Tomimura Y."/>
            <person name="Tsolas J.M."/>
            <person name="Valente V.L."/>
            <person name="Venter E."/>
            <person name="Venter J.C."/>
            <person name="Vicario S."/>
            <person name="Vieira F.G."/>
            <person name="Vilella A.J."/>
            <person name="Villasante A."/>
            <person name="Walenz B."/>
            <person name="Wang J."/>
            <person name="Wasserman M."/>
            <person name="Watts T."/>
            <person name="Wilson D."/>
            <person name="Wilson R.K."/>
            <person name="Wing R.A."/>
            <person name="Wolfner M.F."/>
            <person name="Wong A."/>
            <person name="Wong G.K."/>
            <person name="Wu C.I."/>
            <person name="Wu G."/>
            <person name="Yamamoto D."/>
            <person name="Yang H.P."/>
            <person name="Yang S.P."/>
            <person name="Yorke J.A."/>
            <person name="Yoshida K."/>
            <person name="Zdobnov E."/>
            <person name="Zhang P."/>
            <person name="Zhang Y."/>
            <person name="Zimin A.V."/>
            <person name="Baldwin J."/>
            <person name="Abdouelleil A."/>
            <person name="Abdulkadir J."/>
            <person name="Abebe A."/>
            <person name="Abera B."/>
            <person name="Abreu J."/>
            <person name="Acer S.C."/>
            <person name="Aftuck L."/>
            <person name="Alexander A."/>
            <person name="An P."/>
            <person name="Anderson E."/>
            <person name="Anderson S."/>
            <person name="Arachi H."/>
            <person name="Azer M."/>
            <person name="Bachantsang P."/>
            <person name="Barry A."/>
            <person name="Bayul T."/>
            <person name="Berlin A."/>
            <person name="Bessette D."/>
            <person name="Bloom T."/>
            <person name="Blye J."/>
            <person name="Boguslavskiy L."/>
            <person name="Bonnet C."/>
            <person name="Boukhgalter B."/>
            <person name="Bourzgui I."/>
            <person name="Brown A."/>
            <person name="Cahill P."/>
            <person name="Channer S."/>
            <person name="Cheshatsang Y."/>
            <person name="Chuda L."/>
            <person name="Citroen M."/>
            <person name="Collymore A."/>
            <person name="Cooke P."/>
            <person name="Costello M."/>
            <person name="D'Aco K."/>
            <person name="Daza R."/>
            <person name="De Haan G."/>
            <person name="DeGray S."/>
            <person name="DeMaso C."/>
            <person name="Dhargay N."/>
            <person name="Dooley K."/>
            <person name="Dooley E."/>
            <person name="Doricent M."/>
            <person name="Dorje P."/>
            <person name="Dorjee K."/>
            <person name="Dupes A."/>
            <person name="Elong R."/>
            <person name="Falk J."/>
            <person name="Farina A."/>
            <person name="Faro S."/>
            <person name="Ferguson D."/>
            <person name="Fisher S."/>
            <person name="Foley C.D."/>
            <person name="Franke A."/>
            <person name="Friedrich D."/>
            <person name="Gadbois L."/>
            <person name="Gearin G."/>
            <person name="Gearin C.R."/>
            <person name="Giannoukos G."/>
            <person name="Goode T."/>
            <person name="Graham J."/>
            <person name="Grandbois E."/>
            <person name="Grewal S."/>
            <person name="Gyaltsen K."/>
            <person name="Hafez N."/>
            <person name="Hagos B."/>
            <person name="Hall J."/>
            <person name="Henson C."/>
            <person name="Hollinger A."/>
            <person name="Honan T."/>
            <person name="Huard M.D."/>
            <person name="Hughes L."/>
            <person name="Hurhula B."/>
            <person name="Husby M.E."/>
            <person name="Kamat A."/>
            <person name="Kanga B."/>
            <person name="Kashin S."/>
            <person name="Khazanovich D."/>
            <person name="Kisner P."/>
            <person name="Lance K."/>
            <person name="Lara M."/>
            <person name="Lee W."/>
            <person name="Lennon N."/>
            <person name="Letendre F."/>
            <person name="LeVine R."/>
            <person name="Lipovsky A."/>
            <person name="Liu X."/>
            <person name="Liu J."/>
            <person name="Liu S."/>
            <person name="Lokyitsang T."/>
            <person name="Lokyitsang Y."/>
            <person name="Lubonja R."/>
            <person name="Lui A."/>
            <person name="MacDonald P."/>
            <person name="Magnisalis V."/>
            <person name="Maru K."/>
            <person name="Matthews C."/>
            <person name="McCusker W."/>
            <person name="McDonough S."/>
            <person name="Mehta T."/>
            <person name="Meldrim J."/>
            <person name="Meneus L."/>
            <person name="Mihai O."/>
            <person name="Mihalev A."/>
            <person name="Mihova T."/>
            <person name="Mittelman R."/>
            <person name="Mlenga V."/>
            <person name="Montmayeur A."/>
            <person name="Mulrain L."/>
            <person name="Navidi A."/>
            <person name="Naylor J."/>
            <person name="Negash T."/>
            <person name="Nguyen T."/>
            <person name="Nguyen N."/>
            <person name="Nicol R."/>
            <person name="Norbu C."/>
            <person name="Norbu N."/>
            <person name="Novod N."/>
            <person name="O'Neill B."/>
            <person name="Osman S."/>
            <person name="Markiewicz E."/>
            <person name="Oyono O.L."/>
            <person name="Patti C."/>
            <person name="Phunkhang P."/>
            <person name="Pierre F."/>
            <person name="Priest M."/>
            <person name="Raghuraman S."/>
            <person name="Rege F."/>
            <person name="Reyes R."/>
            <person name="Rise C."/>
            <person name="Rogov P."/>
            <person name="Ross K."/>
            <person name="Ryan E."/>
            <person name="Settipalli S."/>
            <person name="Shea T."/>
            <person name="Sherpa N."/>
            <person name="Shi L."/>
            <person name="Shih D."/>
            <person name="Sparrow T."/>
            <person name="Spaulding J."/>
            <person name="Stalker J."/>
            <person name="Stange-Thomann N."/>
            <person name="Stavropoulos S."/>
            <person name="Stone C."/>
            <person name="Strader C."/>
            <person name="Tesfaye S."/>
            <person name="Thomson T."/>
            <person name="Thoulutsang Y."/>
            <person name="Thoulutsang D."/>
            <person name="Topham K."/>
            <person name="Topping I."/>
            <person name="Tsamla T."/>
            <person name="Vassiliev H."/>
            <person name="Vo A."/>
            <person name="Wangchuk T."/>
            <person name="Wangdi T."/>
            <person name="Weiand M."/>
            <person name="Wilkinson J."/>
            <person name="Wilson A."/>
            <person name="Yadav S."/>
            <person name="Young G."/>
            <person name="Yu Q."/>
            <person name="Zembek L."/>
            <person name="Zhong D."/>
            <person name="Zimmer A."/>
            <person name="Zwirko Z."/>
            <person name="Jaffe D.B."/>
            <person name="Alvarez P."/>
            <person name="Brockman W."/>
            <person name="Butler J."/>
            <person name="Chin C."/>
            <person name="Gnerre S."/>
            <person name="Grabherr M."/>
            <person name="Kleber M."/>
            <person name="Mauceli E."/>
            <person name="MacCallum I."/>
        </authorList>
    </citation>
    <scope>NUCLEOTIDE SEQUENCE [LARGE SCALE GENOMIC DNA]</scope>
    <source>
        <strain evidence="4">Tucson 14030-0811.24</strain>
    </source>
</reference>
<evidence type="ECO:0000256" key="2">
    <source>
        <dbReference type="SAM" id="SignalP"/>
    </source>
</evidence>
<feature type="region of interest" description="Disordered" evidence="1">
    <location>
        <begin position="306"/>
        <end position="331"/>
    </location>
</feature>
<evidence type="ECO:0000256" key="1">
    <source>
        <dbReference type="SAM" id="MobiDB-lite"/>
    </source>
</evidence>
<organism evidence="3 4">
    <name type="scientific">Drosophila willistoni</name>
    <name type="common">Fruit fly</name>
    <dbReference type="NCBI Taxonomy" id="7260"/>
    <lineage>
        <taxon>Eukaryota</taxon>
        <taxon>Metazoa</taxon>
        <taxon>Ecdysozoa</taxon>
        <taxon>Arthropoda</taxon>
        <taxon>Hexapoda</taxon>
        <taxon>Insecta</taxon>
        <taxon>Pterygota</taxon>
        <taxon>Neoptera</taxon>
        <taxon>Endopterygota</taxon>
        <taxon>Diptera</taxon>
        <taxon>Brachycera</taxon>
        <taxon>Muscomorpha</taxon>
        <taxon>Ephydroidea</taxon>
        <taxon>Drosophilidae</taxon>
        <taxon>Drosophila</taxon>
        <taxon>Sophophora</taxon>
    </lineage>
</organism>
<accession>B4NHT1</accession>
<dbReference type="OrthoDB" id="8068737at2759"/>
<dbReference type="HOGENOM" id="CLU_832273_0_0_1"/>
<dbReference type="InParanoid" id="B4NHT1"/>
<name>B4NHT1_DROWI</name>
<feature type="compositionally biased region" description="Basic and acidic residues" evidence="1">
    <location>
        <begin position="316"/>
        <end position="331"/>
    </location>
</feature>
<gene>
    <name evidence="3" type="primary">Dwil\GK14249</name>
    <name evidence="3" type="ORF">Dwil_GK14249</name>
</gene>
<keyword evidence="2" id="KW-0732">Signal</keyword>
<dbReference type="Proteomes" id="UP000007798">
    <property type="component" value="Unassembled WGS sequence"/>
</dbReference>
<evidence type="ECO:0000313" key="4">
    <source>
        <dbReference type="Proteomes" id="UP000007798"/>
    </source>
</evidence>